<comment type="similarity">
    <text evidence="1">Belongs to the 'GDXG' lipolytic enzyme family.</text>
</comment>
<dbReference type="GO" id="GO:0004806">
    <property type="term" value="F:triacylglycerol lipase activity"/>
    <property type="evidence" value="ECO:0007669"/>
    <property type="project" value="TreeGrafter"/>
</dbReference>
<dbReference type="PANTHER" id="PTHR48081:SF30">
    <property type="entry name" value="ACETYL-HYDROLASE LIPR-RELATED"/>
    <property type="match status" value="1"/>
</dbReference>
<evidence type="ECO:0000259" key="3">
    <source>
        <dbReference type="Pfam" id="PF07859"/>
    </source>
</evidence>
<dbReference type="PROSITE" id="PS01173">
    <property type="entry name" value="LIPASE_GDXG_HIS"/>
    <property type="match status" value="1"/>
</dbReference>
<gene>
    <name evidence="4" type="ORF">METZ01_LOCUS170694</name>
</gene>
<proteinExistence type="inferred from homology"/>
<evidence type="ECO:0000256" key="1">
    <source>
        <dbReference type="ARBA" id="ARBA00010515"/>
    </source>
</evidence>
<dbReference type="InterPro" id="IPR033140">
    <property type="entry name" value="Lipase_GDXG_put_SER_AS"/>
</dbReference>
<evidence type="ECO:0000313" key="4">
    <source>
        <dbReference type="EMBL" id="SVB17840.1"/>
    </source>
</evidence>
<keyword evidence="2" id="KW-0378">Hydrolase</keyword>
<evidence type="ECO:0000256" key="2">
    <source>
        <dbReference type="ARBA" id="ARBA00022801"/>
    </source>
</evidence>
<dbReference type="PANTHER" id="PTHR48081">
    <property type="entry name" value="AB HYDROLASE SUPERFAMILY PROTEIN C4A8.06C"/>
    <property type="match status" value="1"/>
</dbReference>
<reference evidence="4" key="1">
    <citation type="submission" date="2018-05" db="EMBL/GenBank/DDBJ databases">
        <authorList>
            <person name="Lanie J.A."/>
            <person name="Ng W.-L."/>
            <person name="Kazmierczak K.M."/>
            <person name="Andrzejewski T.M."/>
            <person name="Davidsen T.M."/>
            <person name="Wayne K.J."/>
            <person name="Tettelin H."/>
            <person name="Glass J.I."/>
            <person name="Rusch D."/>
            <person name="Podicherti R."/>
            <person name="Tsui H.-C.T."/>
            <person name="Winkler M.E."/>
        </authorList>
    </citation>
    <scope>NUCLEOTIDE SEQUENCE</scope>
</reference>
<dbReference type="SUPFAM" id="SSF53474">
    <property type="entry name" value="alpha/beta-Hydrolases"/>
    <property type="match status" value="1"/>
</dbReference>
<dbReference type="InterPro" id="IPR002168">
    <property type="entry name" value="Lipase_GDXG_HIS_AS"/>
</dbReference>
<protein>
    <recommendedName>
        <fullName evidence="3">Alpha/beta hydrolase fold-3 domain-containing protein</fullName>
    </recommendedName>
</protein>
<dbReference type="PROSITE" id="PS01174">
    <property type="entry name" value="LIPASE_GDXG_SER"/>
    <property type="match status" value="1"/>
</dbReference>
<accession>A0A382BVJ4</accession>
<organism evidence="4">
    <name type="scientific">marine metagenome</name>
    <dbReference type="NCBI Taxonomy" id="408172"/>
    <lineage>
        <taxon>unclassified sequences</taxon>
        <taxon>metagenomes</taxon>
        <taxon>ecological metagenomes</taxon>
    </lineage>
</organism>
<dbReference type="Gene3D" id="3.40.50.1820">
    <property type="entry name" value="alpha/beta hydrolase"/>
    <property type="match status" value="1"/>
</dbReference>
<sequence length="300" mass="31841">MASPEALAIKEQLRLLSETVGGAQSVEEQRAQYEMAASMMTVAPDGVAWTEVDAGGVPAIWADSEEGSSDHVVMYVHGGGYVIGSATGYRNFTGQLAKAVGCRVLNVDYRLAPEHPHPAAVDDSTTAYRWLLDQGFGADRLAVSGDSAGGGLTVSTLLKLRDDGTPLPVAGVPISPWVDMEAIGESMTTRADVDVIVNEIGLKDMAEMFLAGHDARDPLAAPLYGDFAGIPPLFIQVGDEETLLDDSTRLAESAAAAGVEVRLDVFPEMQHVFQLFTGNMPEADEAIAQISAWLRPRLGL</sequence>
<feature type="domain" description="Alpha/beta hydrolase fold-3" evidence="3">
    <location>
        <begin position="73"/>
        <end position="274"/>
    </location>
</feature>
<dbReference type="InterPro" id="IPR013094">
    <property type="entry name" value="AB_hydrolase_3"/>
</dbReference>
<dbReference type="InterPro" id="IPR050300">
    <property type="entry name" value="GDXG_lipolytic_enzyme"/>
</dbReference>
<name>A0A382BVJ4_9ZZZZ</name>
<dbReference type="EMBL" id="UINC01031573">
    <property type="protein sequence ID" value="SVB17840.1"/>
    <property type="molecule type" value="Genomic_DNA"/>
</dbReference>
<dbReference type="AlphaFoldDB" id="A0A382BVJ4"/>
<dbReference type="Pfam" id="PF07859">
    <property type="entry name" value="Abhydrolase_3"/>
    <property type="match status" value="1"/>
</dbReference>
<dbReference type="InterPro" id="IPR029058">
    <property type="entry name" value="AB_hydrolase_fold"/>
</dbReference>